<reference evidence="2 3" key="1">
    <citation type="submission" date="2018-09" db="EMBL/GenBank/DDBJ databases">
        <title>YIM 75000 draft genome.</title>
        <authorList>
            <person name="Tang S."/>
            <person name="Feng Y."/>
        </authorList>
    </citation>
    <scope>NUCLEOTIDE SEQUENCE [LARGE SCALE GENOMIC DNA]</scope>
    <source>
        <strain evidence="2 3">YIM 75000</strain>
    </source>
</reference>
<evidence type="ECO:0000313" key="3">
    <source>
        <dbReference type="Proteomes" id="UP000265614"/>
    </source>
</evidence>
<dbReference type="Gene3D" id="3.30.420.40">
    <property type="match status" value="2"/>
</dbReference>
<gene>
    <name evidence="2" type="ORF">D5H78_00435</name>
</gene>
<dbReference type="Proteomes" id="UP000265614">
    <property type="component" value="Unassembled WGS sequence"/>
</dbReference>
<accession>A0A3A3Z903</accession>
<dbReference type="InterPro" id="IPR043129">
    <property type="entry name" value="ATPase_NBD"/>
</dbReference>
<evidence type="ECO:0000256" key="1">
    <source>
        <dbReference type="ARBA" id="ARBA00006479"/>
    </source>
</evidence>
<proteinExistence type="inferred from homology"/>
<dbReference type="Pfam" id="PF00480">
    <property type="entry name" value="ROK"/>
    <property type="match status" value="1"/>
</dbReference>
<comment type="similarity">
    <text evidence="1">Belongs to the ROK (NagC/XylR) family.</text>
</comment>
<dbReference type="AlphaFoldDB" id="A0A3A3Z903"/>
<name>A0A3A3Z903_9ACTN</name>
<sequence length="278" mass="29630">MTAPSPASGPGGEPGPLTLAVDSGGTGIKACVLDAQGAMVSQRLRVLTPYPCPPEVYVATVLSLAEELQGADRASVGMPGLVRHGVVHATPHYVTESGPFSPRRPDLVEAWARFDAQAALAEALGVPARVVNDAEMAGLAVIEGRGYEVVLTLGTGLGFAQFDGGVLLPKLELSQHLSQRRATYDERLGNRARRRVGDERWSRRVAAAVEALWPVLWWDHLHLGGGNARRLRPHQVQRMRAHGPVNVVHNNAGLHGGVRLWSLPDPAAGRDLRGPTPG</sequence>
<dbReference type="SUPFAM" id="SSF53067">
    <property type="entry name" value="Actin-like ATPase domain"/>
    <property type="match status" value="1"/>
</dbReference>
<evidence type="ECO:0000313" key="2">
    <source>
        <dbReference type="EMBL" id="RJK97546.1"/>
    </source>
</evidence>
<dbReference type="EMBL" id="QZEZ01000001">
    <property type="protein sequence ID" value="RJK97546.1"/>
    <property type="molecule type" value="Genomic_DNA"/>
</dbReference>
<keyword evidence="3" id="KW-1185">Reference proteome</keyword>
<dbReference type="RefSeq" id="WP_119948445.1">
    <property type="nucleotide sequence ID" value="NZ_QZEZ01000001.1"/>
</dbReference>
<dbReference type="OrthoDB" id="849313at2"/>
<dbReference type="InterPro" id="IPR000600">
    <property type="entry name" value="ROK"/>
</dbReference>
<comment type="caution">
    <text evidence="2">The sequence shown here is derived from an EMBL/GenBank/DDBJ whole genome shotgun (WGS) entry which is preliminary data.</text>
</comment>
<organism evidence="2 3">
    <name type="scientific">Vallicoccus soli</name>
    <dbReference type="NCBI Taxonomy" id="2339232"/>
    <lineage>
        <taxon>Bacteria</taxon>
        <taxon>Bacillati</taxon>
        <taxon>Actinomycetota</taxon>
        <taxon>Actinomycetes</taxon>
        <taxon>Motilibacterales</taxon>
        <taxon>Vallicoccaceae</taxon>
        <taxon>Vallicoccus</taxon>
    </lineage>
</organism>
<protein>
    <submittedName>
        <fullName evidence="2">ROK family protein</fullName>
    </submittedName>
</protein>